<evidence type="ECO:0000256" key="4">
    <source>
        <dbReference type="RuleBase" id="RU361153"/>
    </source>
</evidence>
<comment type="similarity">
    <text evidence="1 4">Belongs to the glycosyl hydrolase 5 (cellulase A) family.</text>
</comment>
<dbReference type="InterPro" id="IPR052066">
    <property type="entry name" value="Glycosphingolipid_Hydrolases"/>
</dbReference>
<dbReference type="InterPro" id="IPR013780">
    <property type="entry name" value="Glyco_hydro_b"/>
</dbReference>
<dbReference type="OMA" id="WSLSYTS"/>
<keyword evidence="8" id="KW-1185">Reference proteome</keyword>
<gene>
    <name evidence="7" type="ORF">DACRYDRAFT_119053</name>
</gene>
<dbReference type="PANTHER" id="PTHR31308">
    <property type="match status" value="1"/>
</dbReference>
<evidence type="ECO:0000256" key="3">
    <source>
        <dbReference type="ARBA" id="ARBA00023295"/>
    </source>
</evidence>
<evidence type="ECO:0000259" key="5">
    <source>
        <dbReference type="Pfam" id="PF00150"/>
    </source>
</evidence>
<evidence type="ECO:0000313" key="8">
    <source>
        <dbReference type="Proteomes" id="UP000030653"/>
    </source>
</evidence>
<feature type="domain" description="Glycoside hydrolase family 5 C-terminal" evidence="6">
    <location>
        <begin position="427"/>
        <end position="503"/>
    </location>
</feature>
<feature type="domain" description="Glycoside hydrolase family 5" evidence="5">
    <location>
        <begin position="65"/>
        <end position="144"/>
    </location>
</feature>
<feature type="domain" description="Glycoside hydrolase family 5" evidence="5">
    <location>
        <begin position="197"/>
        <end position="394"/>
    </location>
</feature>
<dbReference type="AlphaFoldDB" id="M5FWM8"/>
<sequence>MVALRDPHAIPITHVVPSTHQITDAHSRQRFFRGLNVVYKIAPFIPVIEKFDPHLSFSAEDLKVWNKLNLNVVRLNIPWAGVEPERDKYDEDYILKVRELVRMCAKEGVWVVLDAHQDIYGERFCGNGMPDWSITSDKGYFGTWAFPRPIKPWPAQYNTESRFPLIGTPAVKEYDLTGENWGPFYASDACTRAFWGLYSNQQGVRDHFCEAWRRVAVAMKDEPNLLGYTIMNEPAVSARSFLRWPYNFFLNKAATERGHLLQLYDAVVAAIRSADPEHLIFFEPACGNSGGHFPRVPGCAPVKGESKEEQEKRVDAAKGKSVLSWHYYPTPLEPDTWVAVFTRRDGQVRRLGCGAMLTEFDTGFDGGKKHDHVLGTFEACDRHLISWIGWQYKKYFHVSGCPTDGCLVEHESATPVVRPLYAKLFSRTYASAVAGELKYLHHDYATSSFSMHYVPLGTGEEAVTEIKISKEWHYPHGYEVRLEGEGMRWEELDEQTIGIWAKEGAEVVKVFVDPKPALDVQAAEAEAAGPATAATEDAAK</sequence>
<protein>
    <submittedName>
        <fullName evidence="7">Glycoside hydrolase</fullName>
    </submittedName>
</protein>
<evidence type="ECO:0000313" key="7">
    <source>
        <dbReference type="EMBL" id="EJT97831.1"/>
    </source>
</evidence>
<dbReference type="Gene3D" id="2.60.40.1180">
    <property type="entry name" value="Golgi alpha-mannosidase II"/>
    <property type="match status" value="1"/>
</dbReference>
<dbReference type="GO" id="GO:0000272">
    <property type="term" value="P:polysaccharide catabolic process"/>
    <property type="evidence" value="ECO:0007669"/>
    <property type="project" value="InterPro"/>
</dbReference>
<dbReference type="EMBL" id="JH795875">
    <property type="protein sequence ID" value="EJT97831.1"/>
    <property type="molecule type" value="Genomic_DNA"/>
</dbReference>
<evidence type="ECO:0000259" key="6">
    <source>
        <dbReference type="Pfam" id="PF18564"/>
    </source>
</evidence>
<dbReference type="Gene3D" id="3.20.20.80">
    <property type="entry name" value="Glycosidases"/>
    <property type="match status" value="1"/>
</dbReference>
<proteinExistence type="inferred from homology"/>
<dbReference type="PANTHER" id="PTHR31308:SF3">
    <property type="entry name" value="ENDOGLYCOCERAMIDASE"/>
    <property type="match status" value="1"/>
</dbReference>
<dbReference type="GeneID" id="63685776"/>
<keyword evidence="3 4" id="KW-0326">Glycosidase</keyword>
<reference evidence="7 8" key="1">
    <citation type="journal article" date="2012" name="Science">
        <title>The Paleozoic origin of enzymatic lignin decomposition reconstructed from 31 fungal genomes.</title>
        <authorList>
            <person name="Floudas D."/>
            <person name="Binder M."/>
            <person name="Riley R."/>
            <person name="Barry K."/>
            <person name="Blanchette R.A."/>
            <person name="Henrissat B."/>
            <person name="Martinez A.T."/>
            <person name="Otillar R."/>
            <person name="Spatafora J.W."/>
            <person name="Yadav J.S."/>
            <person name="Aerts A."/>
            <person name="Benoit I."/>
            <person name="Boyd A."/>
            <person name="Carlson A."/>
            <person name="Copeland A."/>
            <person name="Coutinho P.M."/>
            <person name="de Vries R.P."/>
            <person name="Ferreira P."/>
            <person name="Findley K."/>
            <person name="Foster B."/>
            <person name="Gaskell J."/>
            <person name="Glotzer D."/>
            <person name="Gorecki P."/>
            <person name="Heitman J."/>
            <person name="Hesse C."/>
            <person name="Hori C."/>
            <person name="Igarashi K."/>
            <person name="Jurgens J.A."/>
            <person name="Kallen N."/>
            <person name="Kersten P."/>
            <person name="Kohler A."/>
            <person name="Kuees U."/>
            <person name="Kumar T.K.A."/>
            <person name="Kuo A."/>
            <person name="LaButti K."/>
            <person name="Larrondo L.F."/>
            <person name="Lindquist E."/>
            <person name="Ling A."/>
            <person name="Lombard V."/>
            <person name="Lucas S."/>
            <person name="Lundell T."/>
            <person name="Martin R."/>
            <person name="McLaughlin D.J."/>
            <person name="Morgenstern I."/>
            <person name="Morin E."/>
            <person name="Murat C."/>
            <person name="Nagy L.G."/>
            <person name="Nolan M."/>
            <person name="Ohm R.A."/>
            <person name="Patyshakuliyeva A."/>
            <person name="Rokas A."/>
            <person name="Ruiz-Duenas F.J."/>
            <person name="Sabat G."/>
            <person name="Salamov A."/>
            <person name="Samejima M."/>
            <person name="Schmutz J."/>
            <person name="Slot J.C."/>
            <person name="St John F."/>
            <person name="Stenlid J."/>
            <person name="Sun H."/>
            <person name="Sun S."/>
            <person name="Syed K."/>
            <person name="Tsang A."/>
            <person name="Wiebenga A."/>
            <person name="Young D."/>
            <person name="Pisabarro A."/>
            <person name="Eastwood D.C."/>
            <person name="Martin F."/>
            <person name="Cullen D."/>
            <person name="Grigoriev I.V."/>
            <person name="Hibbett D.S."/>
        </authorList>
    </citation>
    <scope>NUCLEOTIDE SEQUENCE [LARGE SCALE GENOMIC DNA]</scope>
    <source>
        <strain evidence="7 8">DJM-731 SS1</strain>
    </source>
</reference>
<dbReference type="GO" id="GO:0016042">
    <property type="term" value="P:lipid catabolic process"/>
    <property type="evidence" value="ECO:0007669"/>
    <property type="project" value="UniProtKB-ARBA"/>
</dbReference>
<dbReference type="HOGENOM" id="CLU_027657_0_0_1"/>
<dbReference type="STRING" id="1858805.M5FWM8"/>
<evidence type="ECO:0000256" key="1">
    <source>
        <dbReference type="ARBA" id="ARBA00005641"/>
    </source>
</evidence>
<dbReference type="GO" id="GO:1901136">
    <property type="term" value="P:carbohydrate derivative catabolic process"/>
    <property type="evidence" value="ECO:0007669"/>
    <property type="project" value="UniProtKB-ARBA"/>
</dbReference>
<name>M5FWM8_DACPD</name>
<dbReference type="Pfam" id="PF00150">
    <property type="entry name" value="Cellulase"/>
    <property type="match status" value="2"/>
</dbReference>
<dbReference type="InterPro" id="IPR001547">
    <property type="entry name" value="Glyco_hydro_5"/>
</dbReference>
<dbReference type="GO" id="GO:0004553">
    <property type="term" value="F:hydrolase activity, hydrolyzing O-glycosyl compounds"/>
    <property type="evidence" value="ECO:0007669"/>
    <property type="project" value="InterPro"/>
</dbReference>
<dbReference type="SUPFAM" id="SSF51445">
    <property type="entry name" value="(Trans)glycosidases"/>
    <property type="match status" value="1"/>
</dbReference>
<dbReference type="Pfam" id="PF18564">
    <property type="entry name" value="Glyco_hydro_5_C"/>
    <property type="match status" value="1"/>
</dbReference>
<accession>M5FWM8</accession>
<dbReference type="Proteomes" id="UP000030653">
    <property type="component" value="Unassembled WGS sequence"/>
</dbReference>
<evidence type="ECO:0000256" key="2">
    <source>
        <dbReference type="ARBA" id="ARBA00022801"/>
    </source>
</evidence>
<keyword evidence="2 4" id="KW-0378">Hydrolase</keyword>
<organism evidence="7 8">
    <name type="scientific">Dacryopinax primogenitus (strain DJM 731)</name>
    <name type="common">Brown rot fungus</name>
    <dbReference type="NCBI Taxonomy" id="1858805"/>
    <lineage>
        <taxon>Eukaryota</taxon>
        <taxon>Fungi</taxon>
        <taxon>Dikarya</taxon>
        <taxon>Basidiomycota</taxon>
        <taxon>Agaricomycotina</taxon>
        <taxon>Dacrymycetes</taxon>
        <taxon>Dacrymycetales</taxon>
        <taxon>Dacrymycetaceae</taxon>
        <taxon>Dacryopinax</taxon>
    </lineage>
</organism>
<dbReference type="InterPro" id="IPR041036">
    <property type="entry name" value="GH5_C"/>
</dbReference>
<dbReference type="RefSeq" id="XP_040624729.1">
    <property type="nucleotide sequence ID" value="XM_040770714.1"/>
</dbReference>
<dbReference type="OrthoDB" id="1887033at2759"/>
<dbReference type="InterPro" id="IPR017853">
    <property type="entry name" value="GH"/>
</dbReference>